<name>A0A0C2VXR9_9BACL</name>
<organism evidence="3 4">
    <name type="scientific">Jeotgalibacillus soli</name>
    <dbReference type="NCBI Taxonomy" id="889306"/>
    <lineage>
        <taxon>Bacteria</taxon>
        <taxon>Bacillati</taxon>
        <taxon>Bacillota</taxon>
        <taxon>Bacilli</taxon>
        <taxon>Bacillales</taxon>
        <taxon>Caryophanaceae</taxon>
        <taxon>Jeotgalibacillus</taxon>
    </lineage>
</organism>
<proteinExistence type="predicted"/>
<evidence type="ECO:0000313" key="3">
    <source>
        <dbReference type="EMBL" id="KIL49221.1"/>
    </source>
</evidence>
<keyword evidence="1" id="KW-1133">Transmembrane helix</keyword>
<dbReference type="Proteomes" id="UP000031938">
    <property type="component" value="Unassembled WGS sequence"/>
</dbReference>
<accession>A0A0C2VXR9</accession>
<evidence type="ECO:0000256" key="1">
    <source>
        <dbReference type="SAM" id="Phobius"/>
    </source>
</evidence>
<evidence type="ECO:0000313" key="4">
    <source>
        <dbReference type="Proteomes" id="UP000031938"/>
    </source>
</evidence>
<dbReference type="OrthoDB" id="6658731at2"/>
<keyword evidence="4" id="KW-1185">Reference proteome</keyword>
<keyword evidence="1" id="KW-0472">Membrane</keyword>
<dbReference type="PATRIC" id="fig|889306.3.peg.689"/>
<dbReference type="EMBL" id="JXRP01000009">
    <property type="protein sequence ID" value="KIL49221.1"/>
    <property type="molecule type" value="Genomic_DNA"/>
</dbReference>
<dbReference type="GO" id="GO:0030153">
    <property type="term" value="P:bacteriocin immunity"/>
    <property type="evidence" value="ECO:0007669"/>
    <property type="project" value="InterPro"/>
</dbReference>
<evidence type="ECO:0000259" key="2">
    <source>
        <dbReference type="Pfam" id="PF06713"/>
    </source>
</evidence>
<feature type="transmembrane region" description="Helical" evidence="1">
    <location>
        <begin position="9"/>
        <end position="28"/>
    </location>
</feature>
<feature type="transmembrane region" description="Helical" evidence="1">
    <location>
        <begin position="34"/>
        <end position="54"/>
    </location>
</feature>
<feature type="domain" description="Uncharacterized protein YyaB-like PH" evidence="2">
    <location>
        <begin position="57"/>
        <end position="131"/>
    </location>
</feature>
<dbReference type="STRING" id="889306.KP78_06890"/>
<reference evidence="3 4" key="1">
    <citation type="submission" date="2015-01" db="EMBL/GenBank/DDBJ databases">
        <title>Genome sequencing of Jeotgalibacillus soli.</title>
        <authorList>
            <person name="Goh K.M."/>
            <person name="Chan K.-G."/>
            <person name="Yaakop A.S."/>
            <person name="Ee R."/>
            <person name="Gan H.M."/>
            <person name="Chan C.S."/>
        </authorList>
    </citation>
    <scope>NUCLEOTIDE SEQUENCE [LARGE SCALE GENOMIC DNA]</scope>
    <source>
        <strain evidence="3 4">P9</strain>
    </source>
</reference>
<dbReference type="InterPro" id="IPR009589">
    <property type="entry name" value="PH_YyaB-like"/>
</dbReference>
<dbReference type="Pfam" id="PF06713">
    <property type="entry name" value="bPH_4"/>
    <property type="match status" value="1"/>
</dbReference>
<dbReference type="AlphaFoldDB" id="A0A0C2VXR9"/>
<sequence>MKFVVKKNPIIVLIILMLPVLTVSLPFLEPNDPGLWIGIAITAIMSFLMLWALFQSYYEITEESITLVFGPIRKTLRLNQLKSVNYSYNPISSPAWTFKRVKFVYGSFNDFLFGSVPKEEEAFWQALRDRCSDAAKLPR</sequence>
<protein>
    <recommendedName>
        <fullName evidence="2">Uncharacterized protein YyaB-like PH domain-containing protein</fullName>
    </recommendedName>
</protein>
<keyword evidence="1" id="KW-0812">Transmembrane</keyword>
<gene>
    <name evidence="3" type="ORF">KP78_06890</name>
</gene>
<comment type="caution">
    <text evidence="3">The sequence shown here is derived from an EMBL/GenBank/DDBJ whole genome shotgun (WGS) entry which is preliminary data.</text>
</comment>
<dbReference type="RefSeq" id="WP_041086312.1">
    <property type="nucleotide sequence ID" value="NZ_JXRP01000009.1"/>
</dbReference>